<evidence type="ECO:0000256" key="3">
    <source>
        <dbReference type="ARBA" id="ARBA00022763"/>
    </source>
</evidence>
<dbReference type="GO" id="GO:0006285">
    <property type="term" value="P:base-excision repair, AP site formation"/>
    <property type="evidence" value="ECO:0007669"/>
    <property type="project" value="UniProtKB-UniRule"/>
</dbReference>
<feature type="domain" description="HhH-GPD" evidence="14">
    <location>
        <begin position="662"/>
        <end position="820"/>
    </location>
</feature>
<keyword evidence="7 10" id="KW-0456">Lyase</keyword>
<keyword evidence="4 10" id="KW-0378">Hydrolase</keyword>
<feature type="chain" id="PRO_5016628237" description="Endonuclease III homolog" evidence="13">
    <location>
        <begin position="24"/>
        <end position="845"/>
    </location>
</feature>
<dbReference type="PRINTS" id="PR00385">
    <property type="entry name" value="P450"/>
</dbReference>
<dbReference type="GO" id="GO:0006289">
    <property type="term" value="P:nucleotide-excision repair"/>
    <property type="evidence" value="ECO:0007669"/>
    <property type="project" value="TreeGrafter"/>
</dbReference>
<accession>A0A367L3D8</accession>
<evidence type="ECO:0000256" key="12">
    <source>
        <dbReference type="SAM" id="MobiDB-lite"/>
    </source>
</evidence>
<evidence type="ECO:0000256" key="13">
    <source>
        <dbReference type="SAM" id="SignalP"/>
    </source>
</evidence>
<dbReference type="GO" id="GO:0004497">
    <property type="term" value="F:monooxygenase activity"/>
    <property type="evidence" value="ECO:0007669"/>
    <property type="project" value="InterPro"/>
</dbReference>
<dbReference type="GO" id="GO:0005739">
    <property type="term" value="C:mitochondrion"/>
    <property type="evidence" value="ECO:0007669"/>
    <property type="project" value="UniProtKB-SubCell"/>
</dbReference>
<dbReference type="InterPro" id="IPR030841">
    <property type="entry name" value="NTH1"/>
</dbReference>
<reference evidence="15 16" key="1">
    <citation type="journal article" date="2015" name="BMC Genomics">
        <title>Insights from the genome of Ophiocordyceps polyrhachis-furcata to pathogenicity and host specificity in insect fungi.</title>
        <authorList>
            <person name="Wichadakul D."/>
            <person name="Kobmoo N."/>
            <person name="Ingsriswang S."/>
            <person name="Tangphatsornruang S."/>
            <person name="Chantasingh D."/>
            <person name="Luangsa-ard J.J."/>
            <person name="Eurwilaichitr L."/>
        </authorList>
    </citation>
    <scope>NUCLEOTIDE SEQUENCE [LARGE SCALE GENOMIC DNA]</scope>
    <source>
        <strain evidence="15 16">BCC 54312</strain>
    </source>
</reference>
<dbReference type="InterPro" id="IPR036396">
    <property type="entry name" value="Cyt_P450_sf"/>
</dbReference>
<dbReference type="CDD" id="cd00056">
    <property type="entry name" value="ENDO3c"/>
    <property type="match status" value="1"/>
</dbReference>
<keyword evidence="2 11" id="KW-0479">Metal-binding</keyword>
<evidence type="ECO:0000313" key="16">
    <source>
        <dbReference type="Proteomes" id="UP000253664"/>
    </source>
</evidence>
<dbReference type="Pfam" id="PF00067">
    <property type="entry name" value="p450"/>
    <property type="match status" value="1"/>
</dbReference>
<keyword evidence="10" id="KW-0539">Nucleus</keyword>
<dbReference type="InterPro" id="IPR000445">
    <property type="entry name" value="HhH_motif"/>
</dbReference>
<evidence type="ECO:0000256" key="5">
    <source>
        <dbReference type="ARBA" id="ARBA00023004"/>
    </source>
</evidence>
<comment type="function">
    <text evidence="10">Bifunctional DNA N-glycosylase with associated apurinic/apyrimidinic (AP) lyase function that catalyzes the first step in base excision repair (BER), the primary repair pathway for the repair of oxidative DNA damage. The DNA N-glycosylase activity releases the damaged DNA base from DNA by cleaving the N-glycosidic bond, leaving an AP site. The AP lyase activity cleaves the phosphodiester bond 3' to the AP site by a beta-elimination. Primarily recognizes and repairs oxidative base damage of pyrimidines.</text>
</comment>
<dbReference type="FunFam" id="1.10.340.30:FF:000001">
    <property type="entry name" value="Endonuclease III"/>
    <property type="match status" value="1"/>
</dbReference>
<dbReference type="GO" id="GO:0140078">
    <property type="term" value="F:class I DNA-(apurinic or apyrimidinic site) endonuclease activity"/>
    <property type="evidence" value="ECO:0007669"/>
    <property type="project" value="UniProtKB-EC"/>
</dbReference>
<dbReference type="PRINTS" id="PR00463">
    <property type="entry name" value="EP450I"/>
</dbReference>
<dbReference type="Pfam" id="PF00730">
    <property type="entry name" value="HhH-GPD"/>
    <property type="match status" value="1"/>
</dbReference>
<keyword evidence="5 11" id="KW-0408">Iron</keyword>
<evidence type="ECO:0000256" key="6">
    <source>
        <dbReference type="ARBA" id="ARBA00023204"/>
    </source>
</evidence>
<sequence length="845" mass="94225">MDRVSPMLISVVWLLLLLPVVFTYRLVRSPTSKIPGPSISKWTDAVLTYQWLRGRRCHYIHGLHQQYGPTVRIAPNEVDFTDVQSMKTIYSTRETFRKTEWYQNFTTIDKESVFNTPDVGVHRRLRKLLAAPISDANLRAYHDRIERLTRMMIDGMRGEMVSRGVVDVAKWFYFLAVDVLGDLTFGQPPGLLEGGEVSLFRYSFRPRHSMSNMPFSVSRMREKKKNGYPTYGYNQFLESAMWMAALRSAFPRLTAWSRIIPLPLLSRAKEATKTLAHLAEAGLARHKRLVDGGSPPQTVFTNLYRAQESKELSPTQVHNQAELYFIAGSDTTAGTLTFLIWAICRRPHIQTALVADLRTLPAEGFDDAQIRQLPYLDRLIQEGLRLYGAVQTSLPRYVPAGGADLGGYWFPEGTKVHGQAYSLHRDPGVFTNPGEFDPSRWEEPTQEMRDSFMPFGRGTRTCLGRHLAMIELRHSVAHFFLAFPDARVSTVGGMSDEDMEEQDYFVLSPKGKRCLIEAASATMASRRTTRSVSRAATMRATAVKKTTTLDIEDAVAPPLKRRKRVAPTTSELDAASSRRSDAQTAATAADATKPMLTTTTTTDANVTAPTGWESMYEAVRRMRAPGGVAHGAAVDTMGCERLADRQATAKEQRFHTLVALMLSSQTKDTVNAAAMHRLKTELPPCKPGAATGLTVDNVLAADPAVLNGLIRAVGFHNNKTKYLQQTAAVLREHWASDIPDTITGLTALPGVGPKMAYLCLSAAWDRTEGIGVDVHVHRITNLWGWHRTRSPEETRRALQSWLPRDRWREINGLLVGLGQVICRPVGRRCGECELGQQGLCKAAKG</sequence>
<dbReference type="Proteomes" id="UP000253664">
    <property type="component" value="Unassembled WGS sequence"/>
</dbReference>
<dbReference type="OrthoDB" id="2099276at2759"/>
<keyword evidence="13" id="KW-0732">Signal</keyword>
<dbReference type="GO" id="GO:0005634">
    <property type="term" value="C:nucleus"/>
    <property type="evidence" value="ECO:0007669"/>
    <property type="project" value="UniProtKB-SubCell"/>
</dbReference>
<dbReference type="InterPro" id="IPR001128">
    <property type="entry name" value="Cyt_P450"/>
</dbReference>
<dbReference type="InterPro" id="IPR017972">
    <property type="entry name" value="Cyt_P450_CS"/>
</dbReference>
<dbReference type="Gene3D" id="1.10.340.30">
    <property type="entry name" value="Hypothetical protein, domain 2"/>
    <property type="match status" value="1"/>
</dbReference>
<dbReference type="EC" id="4.2.99.18" evidence="10"/>
<dbReference type="InterPro" id="IPR003265">
    <property type="entry name" value="HhH-GPD_domain"/>
</dbReference>
<dbReference type="HAMAP" id="MF_03183">
    <property type="entry name" value="Endonuclease_III_Nth"/>
    <property type="match status" value="1"/>
</dbReference>
<keyword evidence="10" id="KW-0496">Mitochondrion</keyword>
<dbReference type="GO" id="GO:0020037">
    <property type="term" value="F:heme binding"/>
    <property type="evidence" value="ECO:0007669"/>
    <property type="project" value="InterPro"/>
</dbReference>
<keyword evidence="16" id="KW-1185">Reference proteome</keyword>
<dbReference type="SMART" id="SM00478">
    <property type="entry name" value="ENDO3c"/>
    <property type="match status" value="1"/>
</dbReference>
<protein>
    <recommendedName>
        <fullName evidence="10">Endonuclease III homolog</fullName>
        <ecNumber evidence="10">3.2.2.-</ecNumber>
        <ecNumber evidence="10">4.2.99.18</ecNumber>
    </recommendedName>
    <alternativeName>
        <fullName evidence="10">Bifunctional DNA N-glycosylase/DNA-(apurinic or apyrimidinic site) lyase</fullName>
        <shortName evidence="10">DNA glycosylase/AP lyase</shortName>
    </alternativeName>
</protein>
<comment type="similarity">
    <text evidence="1 10">Belongs to the Nth/MutY family.</text>
</comment>
<proteinExistence type="inferred from homology"/>
<comment type="cofactor">
    <cofactor evidence="11">
        <name>heme</name>
        <dbReference type="ChEBI" id="CHEBI:30413"/>
    </cofactor>
</comment>
<feature type="binding site" description="axial binding residue" evidence="11">
    <location>
        <position position="462"/>
    </location>
    <ligand>
        <name>heme</name>
        <dbReference type="ChEBI" id="CHEBI:30413"/>
    </ligand>
    <ligandPart>
        <name>Fe</name>
        <dbReference type="ChEBI" id="CHEBI:18248"/>
    </ligandPart>
</feature>
<evidence type="ECO:0000256" key="9">
    <source>
        <dbReference type="ARBA" id="ARBA00044632"/>
    </source>
</evidence>
<feature type="signal peptide" evidence="13">
    <location>
        <begin position="1"/>
        <end position="23"/>
    </location>
</feature>
<keyword evidence="11" id="KW-0349">Heme</keyword>
<dbReference type="Gene3D" id="1.10.1670.10">
    <property type="entry name" value="Helix-hairpin-Helix base-excision DNA repair enzymes (C-terminal)"/>
    <property type="match status" value="1"/>
</dbReference>
<gene>
    <name evidence="10" type="primary">NTH1</name>
    <name evidence="15" type="ORF">L249_5130</name>
</gene>
<dbReference type="GO" id="GO:0005506">
    <property type="term" value="F:iron ion binding"/>
    <property type="evidence" value="ECO:0007669"/>
    <property type="project" value="InterPro"/>
</dbReference>
<evidence type="ECO:0000256" key="7">
    <source>
        <dbReference type="ARBA" id="ARBA00023239"/>
    </source>
</evidence>
<feature type="compositionally biased region" description="Low complexity" evidence="12">
    <location>
        <begin position="582"/>
        <end position="591"/>
    </location>
</feature>
<dbReference type="EMBL" id="LKCN02000017">
    <property type="protein sequence ID" value="RCI08946.1"/>
    <property type="molecule type" value="Genomic_DNA"/>
</dbReference>
<evidence type="ECO:0000256" key="1">
    <source>
        <dbReference type="ARBA" id="ARBA00008343"/>
    </source>
</evidence>
<feature type="region of interest" description="Disordered" evidence="12">
    <location>
        <begin position="560"/>
        <end position="591"/>
    </location>
</feature>
<dbReference type="PANTHER" id="PTHR43286:SF1">
    <property type="entry name" value="ENDONUCLEASE III-LIKE PROTEIN 1"/>
    <property type="match status" value="1"/>
</dbReference>
<evidence type="ECO:0000313" key="15">
    <source>
        <dbReference type="EMBL" id="RCI08946.1"/>
    </source>
</evidence>
<evidence type="ECO:0000259" key="14">
    <source>
        <dbReference type="SMART" id="SM00478"/>
    </source>
</evidence>
<dbReference type="Gene3D" id="1.10.630.10">
    <property type="entry name" value="Cytochrome P450"/>
    <property type="match status" value="1"/>
</dbReference>
<keyword evidence="6 10" id="KW-0234">DNA repair</keyword>
<evidence type="ECO:0000256" key="8">
    <source>
        <dbReference type="ARBA" id="ARBA00023295"/>
    </source>
</evidence>
<dbReference type="InterPro" id="IPR004036">
    <property type="entry name" value="Endonuclease-III-like_CS2"/>
</dbReference>
<comment type="caution">
    <text evidence="15">The sequence shown here is derived from an EMBL/GenBank/DDBJ whole genome shotgun (WGS) entry which is preliminary data.</text>
</comment>
<dbReference type="PANTHER" id="PTHR43286">
    <property type="entry name" value="ENDONUCLEASE III-LIKE PROTEIN 1"/>
    <property type="match status" value="1"/>
</dbReference>
<dbReference type="PROSITE" id="PS01155">
    <property type="entry name" value="ENDONUCLEASE_III_2"/>
    <property type="match status" value="1"/>
</dbReference>
<dbReference type="SUPFAM" id="SSF48150">
    <property type="entry name" value="DNA-glycosylase"/>
    <property type="match status" value="1"/>
</dbReference>
<evidence type="ECO:0000256" key="2">
    <source>
        <dbReference type="ARBA" id="ARBA00022723"/>
    </source>
</evidence>
<comment type="catalytic activity">
    <reaction evidence="9 10">
        <text>2'-deoxyribonucleotide-(2'-deoxyribose 5'-phosphate)-2'-deoxyribonucleotide-DNA = a 3'-end 2'-deoxyribonucleotide-(2,3-dehydro-2,3-deoxyribose 5'-phosphate)-DNA + a 5'-end 5'-phospho-2'-deoxyribonucleoside-DNA + H(+)</text>
        <dbReference type="Rhea" id="RHEA:66592"/>
        <dbReference type="Rhea" id="RHEA-COMP:13180"/>
        <dbReference type="Rhea" id="RHEA-COMP:16897"/>
        <dbReference type="Rhea" id="RHEA-COMP:17067"/>
        <dbReference type="ChEBI" id="CHEBI:15378"/>
        <dbReference type="ChEBI" id="CHEBI:136412"/>
        <dbReference type="ChEBI" id="CHEBI:157695"/>
        <dbReference type="ChEBI" id="CHEBI:167181"/>
        <dbReference type="EC" id="4.2.99.18"/>
    </reaction>
</comment>
<comment type="caution">
    <text evidence="10">Lacks conserved residue(s) required for the propagation of feature annotation.</text>
</comment>
<keyword evidence="8 10" id="KW-0326">Glycosidase</keyword>
<comment type="subcellular location">
    <subcellularLocation>
        <location evidence="10">Nucleus</location>
    </subcellularLocation>
    <subcellularLocation>
        <location evidence="10">Mitochondrion</location>
    </subcellularLocation>
</comment>
<dbReference type="InterPro" id="IPR023170">
    <property type="entry name" value="HhH_base_excis_C"/>
</dbReference>
<dbReference type="STRING" id="1330021.A0A367L3D8"/>
<dbReference type="PROSITE" id="PS00086">
    <property type="entry name" value="CYTOCHROME_P450"/>
    <property type="match status" value="1"/>
</dbReference>
<dbReference type="GO" id="GO:0003677">
    <property type="term" value="F:DNA binding"/>
    <property type="evidence" value="ECO:0007669"/>
    <property type="project" value="UniProtKB-UniRule"/>
</dbReference>
<dbReference type="AlphaFoldDB" id="A0A367L3D8"/>
<evidence type="ECO:0000256" key="10">
    <source>
        <dbReference type="HAMAP-Rule" id="MF_03183"/>
    </source>
</evidence>
<evidence type="ECO:0000256" key="11">
    <source>
        <dbReference type="PIRSR" id="PIRSR602401-1"/>
    </source>
</evidence>
<dbReference type="InterPro" id="IPR002401">
    <property type="entry name" value="Cyt_P450_E_grp-I"/>
</dbReference>
<dbReference type="InterPro" id="IPR011257">
    <property type="entry name" value="DNA_glycosylase"/>
</dbReference>
<organism evidence="15 16">
    <name type="scientific">Ophiocordyceps polyrhachis-furcata BCC 54312</name>
    <dbReference type="NCBI Taxonomy" id="1330021"/>
    <lineage>
        <taxon>Eukaryota</taxon>
        <taxon>Fungi</taxon>
        <taxon>Dikarya</taxon>
        <taxon>Ascomycota</taxon>
        <taxon>Pezizomycotina</taxon>
        <taxon>Sordariomycetes</taxon>
        <taxon>Hypocreomycetidae</taxon>
        <taxon>Hypocreales</taxon>
        <taxon>Ophiocordycipitaceae</taxon>
        <taxon>Ophiocordyceps</taxon>
    </lineage>
</organism>
<evidence type="ECO:0000256" key="4">
    <source>
        <dbReference type="ARBA" id="ARBA00022801"/>
    </source>
</evidence>
<dbReference type="Pfam" id="PF00633">
    <property type="entry name" value="HHH"/>
    <property type="match status" value="1"/>
</dbReference>
<name>A0A367L3D8_9HYPO</name>
<dbReference type="EC" id="3.2.2.-" evidence="10"/>
<dbReference type="SUPFAM" id="SSF48264">
    <property type="entry name" value="Cytochrome P450"/>
    <property type="match status" value="1"/>
</dbReference>
<keyword evidence="3 10" id="KW-0227">DNA damage</keyword>
<dbReference type="GO" id="GO:0016705">
    <property type="term" value="F:oxidoreductase activity, acting on paired donors, with incorporation or reduction of molecular oxygen"/>
    <property type="evidence" value="ECO:0007669"/>
    <property type="project" value="InterPro"/>
</dbReference>
<dbReference type="GO" id="GO:0000703">
    <property type="term" value="F:oxidized pyrimidine nucleobase lesion DNA N-glycosylase activity"/>
    <property type="evidence" value="ECO:0007669"/>
    <property type="project" value="UniProtKB-UniRule"/>
</dbReference>